<dbReference type="PANTHER" id="PTHR23513">
    <property type="entry name" value="INTEGRAL MEMBRANE EFFLUX PROTEIN-RELATED"/>
    <property type="match status" value="1"/>
</dbReference>
<evidence type="ECO:0000256" key="4">
    <source>
        <dbReference type="ARBA" id="ARBA00022989"/>
    </source>
</evidence>
<feature type="transmembrane region" description="Helical" evidence="6">
    <location>
        <begin position="248"/>
        <end position="267"/>
    </location>
</feature>
<dbReference type="GO" id="GO:0005886">
    <property type="term" value="C:plasma membrane"/>
    <property type="evidence" value="ECO:0007669"/>
    <property type="project" value="UniProtKB-SubCell"/>
</dbReference>
<feature type="transmembrane region" description="Helical" evidence="6">
    <location>
        <begin position="128"/>
        <end position="150"/>
    </location>
</feature>
<keyword evidence="2" id="KW-1003">Cell membrane</keyword>
<dbReference type="SUPFAM" id="SSF103473">
    <property type="entry name" value="MFS general substrate transporter"/>
    <property type="match status" value="1"/>
</dbReference>
<dbReference type="InterPro" id="IPR036259">
    <property type="entry name" value="MFS_trans_sf"/>
</dbReference>
<feature type="transmembrane region" description="Helical" evidence="6">
    <location>
        <begin position="5"/>
        <end position="27"/>
    </location>
</feature>
<evidence type="ECO:0000256" key="5">
    <source>
        <dbReference type="ARBA" id="ARBA00023136"/>
    </source>
</evidence>
<name>A0A4R9KCS2_9LEPT</name>
<feature type="transmembrane region" description="Helical" evidence="6">
    <location>
        <begin position="162"/>
        <end position="180"/>
    </location>
</feature>
<organism evidence="7 8">
    <name type="scientific">Leptospira ognonensis</name>
    <dbReference type="NCBI Taxonomy" id="2484945"/>
    <lineage>
        <taxon>Bacteria</taxon>
        <taxon>Pseudomonadati</taxon>
        <taxon>Spirochaetota</taxon>
        <taxon>Spirochaetia</taxon>
        <taxon>Leptospirales</taxon>
        <taxon>Leptospiraceae</taxon>
        <taxon>Leptospira</taxon>
    </lineage>
</organism>
<evidence type="ECO:0000256" key="6">
    <source>
        <dbReference type="SAM" id="Phobius"/>
    </source>
</evidence>
<dbReference type="InterPro" id="IPR011701">
    <property type="entry name" value="MFS"/>
</dbReference>
<dbReference type="CDD" id="cd06173">
    <property type="entry name" value="MFS_MefA_like"/>
    <property type="match status" value="1"/>
</dbReference>
<feature type="transmembrane region" description="Helical" evidence="6">
    <location>
        <begin position="274"/>
        <end position="293"/>
    </location>
</feature>
<dbReference type="EMBL" id="RQGD01000002">
    <property type="protein sequence ID" value="TGL63851.1"/>
    <property type="molecule type" value="Genomic_DNA"/>
</dbReference>
<dbReference type="Pfam" id="PF07690">
    <property type="entry name" value="MFS_1"/>
    <property type="match status" value="1"/>
</dbReference>
<feature type="transmembrane region" description="Helical" evidence="6">
    <location>
        <begin position="39"/>
        <end position="60"/>
    </location>
</feature>
<comment type="caution">
    <text evidence="7">The sequence shown here is derived from an EMBL/GenBank/DDBJ whole genome shotgun (WGS) entry which is preliminary data.</text>
</comment>
<evidence type="ECO:0000256" key="1">
    <source>
        <dbReference type="ARBA" id="ARBA00004651"/>
    </source>
</evidence>
<protein>
    <submittedName>
        <fullName evidence="7">MFS transporter</fullName>
    </submittedName>
</protein>
<dbReference type="AlphaFoldDB" id="A0A4R9KCS2"/>
<dbReference type="OrthoDB" id="319105at2"/>
<feature type="transmembrane region" description="Helical" evidence="6">
    <location>
        <begin position="67"/>
        <end position="87"/>
    </location>
</feature>
<dbReference type="PANTHER" id="PTHR23513:SF6">
    <property type="entry name" value="MAJOR FACILITATOR SUPERFAMILY ASSOCIATED DOMAIN-CONTAINING PROTEIN"/>
    <property type="match status" value="1"/>
</dbReference>
<feature type="transmembrane region" description="Helical" evidence="6">
    <location>
        <begin position="331"/>
        <end position="353"/>
    </location>
</feature>
<feature type="transmembrane region" description="Helical" evidence="6">
    <location>
        <begin position="359"/>
        <end position="381"/>
    </location>
</feature>
<keyword evidence="8" id="KW-1185">Reference proteome</keyword>
<evidence type="ECO:0000256" key="3">
    <source>
        <dbReference type="ARBA" id="ARBA00022692"/>
    </source>
</evidence>
<dbReference type="GO" id="GO:0022857">
    <property type="term" value="F:transmembrane transporter activity"/>
    <property type="evidence" value="ECO:0007669"/>
    <property type="project" value="InterPro"/>
</dbReference>
<evidence type="ECO:0000313" key="7">
    <source>
        <dbReference type="EMBL" id="TGL63851.1"/>
    </source>
</evidence>
<reference evidence="7" key="1">
    <citation type="journal article" date="2019" name="PLoS Negl. Trop. Dis.">
        <title>Revisiting the worldwide diversity of Leptospira species in the environment.</title>
        <authorList>
            <person name="Vincent A.T."/>
            <person name="Schiettekatte O."/>
            <person name="Bourhy P."/>
            <person name="Veyrier F.J."/>
            <person name="Picardeau M."/>
        </authorList>
    </citation>
    <scope>NUCLEOTIDE SEQUENCE [LARGE SCALE GENOMIC DNA]</scope>
    <source>
        <strain evidence="7">201702476</strain>
    </source>
</reference>
<keyword evidence="3 6" id="KW-0812">Transmembrane</keyword>
<feature type="transmembrane region" description="Helical" evidence="6">
    <location>
        <begin position="210"/>
        <end position="228"/>
    </location>
</feature>
<comment type="subcellular location">
    <subcellularLocation>
        <location evidence="1">Cell membrane</location>
        <topology evidence="1">Multi-pass membrane protein</topology>
    </subcellularLocation>
</comment>
<evidence type="ECO:0000256" key="2">
    <source>
        <dbReference type="ARBA" id="ARBA00022475"/>
    </source>
</evidence>
<accession>A0A4R9KCS2</accession>
<feature type="transmembrane region" description="Helical" evidence="6">
    <location>
        <begin position="299"/>
        <end position="319"/>
    </location>
</feature>
<gene>
    <name evidence="7" type="ORF">EHQ58_00330</name>
</gene>
<dbReference type="Proteomes" id="UP000297693">
    <property type="component" value="Unassembled WGS sequence"/>
</dbReference>
<feature type="transmembrane region" description="Helical" evidence="6">
    <location>
        <begin position="93"/>
        <end position="116"/>
    </location>
</feature>
<dbReference type="Gene3D" id="1.20.1250.20">
    <property type="entry name" value="MFS general substrate transporter like domains"/>
    <property type="match status" value="1"/>
</dbReference>
<proteinExistence type="predicted"/>
<sequence length="387" mass="43080">MNLILFYISFAIGSLAGSSFLYSLVIFSQTLSAMKGFSGLVFFFLFLPFPIIFLYTGYLLDRYSKKWILLSFQSIHTVVSFLIVLFLEDLILHPNYLLILAFLNGIGLTTVLPGRMSILRDIAHTHRVVFHTILGNLLTIFCFGMSPLLVGAIKESGSFKNLFFTLGCMHLVSVSSALFLKVDVVKSEIKKWNYSEVLHFLREDRVSRQVLYVSILSMLALGPIQVLLPKYVKETLALGELARGTVLVAFGPGLFIGGVLTIIFHHLENKGKFLLGFLFLSSILFLGIVPFFLASVTSIFLFLFGVSGGVISSLMPALLQKRSDDQIRGRLLSLYTVCFQFTPAVSGLGSAFLGDLIGIPNAFLSLGIFFAFLSFFSYFLYSELRES</sequence>
<keyword evidence="4 6" id="KW-1133">Transmembrane helix</keyword>
<evidence type="ECO:0000313" key="8">
    <source>
        <dbReference type="Proteomes" id="UP000297693"/>
    </source>
</evidence>
<keyword evidence="5 6" id="KW-0472">Membrane</keyword>